<dbReference type="SUPFAM" id="SSF49562">
    <property type="entry name" value="C2 domain (Calcium/lipid-binding domain, CaLB)"/>
    <property type="match status" value="2"/>
</dbReference>
<keyword evidence="3" id="KW-0472">Membrane</keyword>
<dbReference type="Proteomes" id="UP000242188">
    <property type="component" value="Unassembled WGS sequence"/>
</dbReference>
<evidence type="ECO:0000259" key="4">
    <source>
        <dbReference type="PROSITE" id="PS50004"/>
    </source>
</evidence>
<proteinExistence type="predicted"/>
<dbReference type="EMBL" id="NEDP02003112">
    <property type="protein sequence ID" value="OWF49404.1"/>
    <property type="molecule type" value="Genomic_DNA"/>
</dbReference>
<evidence type="ECO:0000313" key="6">
    <source>
        <dbReference type="Proteomes" id="UP000242188"/>
    </source>
</evidence>
<feature type="compositionally biased region" description="Polar residues" evidence="2">
    <location>
        <begin position="53"/>
        <end position="66"/>
    </location>
</feature>
<dbReference type="InterPro" id="IPR035892">
    <property type="entry name" value="C2_domain_sf"/>
</dbReference>
<dbReference type="PANTHER" id="PTHR10024">
    <property type="entry name" value="SYNAPTOTAGMIN"/>
    <property type="match status" value="1"/>
</dbReference>
<dbReference type="PRINTS" id="PR00360">
    <property type="entry name" value="C2DOMAIN"/>
</dbReference>
<accession>A0A210QKZ2</accession>
<keyword evidence="3" id="KW-1133">Transmembrane helix</keyword>
<dbReference type="OrthoDB" id="10259057at2759"/>
<dbReference type="GO" id="GO:0000149">
    <property type="term" value="F:SNARE binding"/>
    <property type="evidence" value="ECO:0007669"/>
    <property type="project" value="TreeGrafter"/>
</dbReference>
<keyword evidence="1" id="KW-0677">Repeat</keyword>
<evidence type="ECO:0000256" key="2">
    <source>
        <dbReference type="SAM" id="MobiDB-lite"/>
    </source>
</evidence>
<feature type="transmembrane region" description="Helical" evidence="3">
    <location>
        <begin position="6"/>
        <end position="30"/>
    </location>
</feature>
<reference evidence="5 6" key="1">
    <citation type="journal article" date="2017" name="Nat. Ecol. Evol.">
        <title>Scallop genome provides insights into evolution of bilaterian karyotype and development.</title>
        <authorList>
            <person name="Wang S."/>
            <person name="Zhang J."/>
            <person name="Jiao W."/>
            <person name="Li J."/>
            <person name="Xun X."/>
            <person name="Sun Y."/>
            <person name="Guo X."/>
            <person name="Huan P."/>
            <person name="Dong B."/>
            <person name="Zhang L."/>
            <person name="Hu X."/>
            <person name="Sun X."/>
            <person name="Wang J."/>
            <person name="Zhao C."/>
            <person name="Wang Y."/>
            <person name="Wang D."/>
            <person name="Huang X."/>
            <person name="Wang R."/>
            <person name="Lv J."/>
            <person name="Li Y."/>
            <person name="Zhang Z."/>
            <person name="Liu B."/>
            <person name="Lu W."/>
            <person name="Hui Y."/>
            <person name="Liang J."/>
            <person name="Zhou Z."/>
            <person name="Hou R."/>
            <person name="Li X."/>
            <person name="Liu Y."/>
            <person name="Li H."/>
            <person name="Ning X."/>
            <person name="Lin Y."/>
            <person name="Zhao L."/>
            <person name="Xing Q."/>
            <person name="Dou J."/>
            <person name="Li Y."/>
            <person name="Mao J."/>
            <person name="Guo H."/>
            <person name="Dou H."/>
            <person name="Li T."/>
            <person name="Mu C."/>
            <person name="Jiang W."/>
            <person name="Fu Q."/>
            <person name="Fu X."/>
            <person name="Miao Y."/>
            <person name="Liu J."/>
            <person name="Yu Q."/>
            <person name="Li R."/>
            <person name="Liao H."/>
            <person name="Li X."/>
            <person name="Kong Y."/>
            <person name="Jiang Z."/>
            <person name="Chourrout D."/>
            <person name="Li R."/>
            <person name="Bao Z."/>
        </authorList>
    </citation>
    <scope>NUCLEOTIDE SEQUENCE [LARGE SCALE GENOMIC DNA]</scope>
    <source>
        <strain evidence="5 6">PY_sf001</strain>
    </source>
</reference>
<organism evidence="5 6">
    <name type="scientific">Mizuhopecten yessoensis</name>
    <name type="common">Japanese scallop</name>
    <name type="synonym">Patinopecten yessoensis</name>
    <dbReference type="NCBI Taxonomy" id="6573"/>
    <lineage>
        <taxon>Eukaryota</taxon>
        <taxon>Metazoa</taxon>
        <taxon>Spiralia</taxon>
        <taxon>Lophotrochozoa</taxon>
        <taxon>Mollusca</taxon>
        <taxon>Bivalvia</taxon>
        <taxon>Autobranchia</taxon>
        <taxon>Pteriomorphia</taxon>
        <taxon>Pectinida</taxon>
        <taxon>Pectinoidea</taxon>
        <taxon>Pectinidae</taxon>
        <taxon>Mizuhopecten</taxon>
    </lineage>
</organism>
<dbReference type="PROSITE" id="PS50004">
    <property type="entry name" value="C2"/>
    <property type="match status" value="2"/>
</dbReference>
<name>A0A210QKZ2_MIZYE</name>
<protein>
    <submittedName>
        <fullName evidence="5">Synaptotagmin-15</fullName>
    </submittedName>
</protein>
<dbReference type="GO" id="GO:0070382">
    <property type="term" value="C:exocytic vesicle"/>
    <property type="evidence" value="ECO:0007669"/>
    <property type="project" value="TreeGrafter"/>
</dbReference>
<keyword evidence="6" id="KW-1185">Reference proteome</keyword>
<gene>
    <name evidence="5" type="ORF">KP79_PYT06041</name>
</gene>
<dbReference type="Gene3D" id="2.60.40.150">
    <property type="entry name" value="C2 domain"/>
    <property type="match status" value="2"/>
</dbReference>
<dbReference type="GO" id="GO:0005509">
    <property type="term" value="F:calcium ion binding"/>
    <property type="evidence" value="ECO:0007669"/>
    <property type="project" value="TreeGrafter"/>
</dbReference>
<dbReference type="InterPro" id="IPR047897">
    <property type="entry name" value="Synaptotagmin-15/17_C2A"/>
</dbReference>
<sequence>MNDETLGVIIGGVTGGVVLISFIIITLVVCRRWKQKRKSWDYDWENSDKAQITKSAPISRSTSPNTTKRKSCPDTTPFKGVMVRSMTTDGIPDFSLPPERVQPCITPKRSQSMAPIQSNLLGDIQPDLYRSYGGCDDDDFHLPPSEHGRLWLSVIYDAVVEQLHVTLVKVKELIGRGRENSGRDPFVKIFLLPDERNCRISKVRKKTLTPVYNEKFVFEVSPKDIDESILRFSVYDVDKRRVRHSLGHVLLALRDLDITKGDTIWKDLEQSHQLSGVPGELCFSLNYLPNMDKLKVLILSARKLRQLCFDKDSGTYVRINMMHGRKLHKVKRTATYRATTDPTFNESFSFSLVGKVLDSCSFEICVMTSSRSPRSHDDVYGKVVVGSFMFSRGNELLHWQQMMSQPRTPVQRWHTLTGNGNGH</sequence>
<feature type="region of interest" description="Disordered" evidence="2">
    <location>
        <begin position="53"/>
        <end position="78"/>
    </location>
</feature>
<feature type="domain" description="C2" evidence="4">
    <location>
        <begin position="146"/>
        <end position="266"/>
    </location>
</feature>
<dbReference type="CDD" id="cd08390">
    <property type="entry name" value="C2A_Synaptotagmin-15-17"/>
    <property type="match status" value="1"/>
</dbReference>
<dbReference type="GO" id="GO:0017156">
    <property type="term" value="P:calcium-ion regulated exocytosis"/>
    <property type="evidence" value="ECO:0007669"/>
    <property type="project" value="TreeGrafter"/>
</dbReference>
<dbReference type="GO" id="GO:0001786">
    <property type="term" value="F:phosphatidylserine binding"/>
    <property type="evidence" value="ECO:0007669"/>
    <property type="project" value="TreeGrafter"/>
</dbReference>
<evidence type="ECO:0000313" key="5">
    <source>
        <dbReference type="EMBL" id="OWF49404.1"/>
    </source>
</evidence>
<evidence type="ECO:0000256" key="3">
    <source>
        <dbReference type="SAM" id="Phobius"/>
    </source>
</evidence>
<dbReference type="STRING" id="6573.A0A210QKZ2"/>
<keyword evidence="3" id="KW-0812">Transmembrane</keyword>
<dbReference type="GO" id="GO:0005544">
    <property type="term" value="F:calcium-dependent phospholipid binding"/>
    <property type="evidence" value="ECO:0007669"/>
    <property type="project" value="TreeGrafter"/>
</dbReference>
<dbReference type="GO" id="GO:0030276">
    <property type="term" value="F:clathrin binding"/>
    <property type="evidence" value="ECO:0007669"/>
    <property type="project" value="TreeGrafter"/>
</dbReference>
<dbReference type="Pfam" id="PF00168">
    <property type="entry name" value="C2"/>
    <property type="match status" value="2"/>
</dbReference>
<feature type="domain" description="C2" evidence="4">
    <location>
        <begin position="277"/>
        <end position="414"/>
    </location>
</feature>
<comment type="caution">
    <text evidence="5">The sequence shown here is derived from an EMBL/GenBank/DDBJ whole genome shotgun (WGS) entry which is preliminary data.</text>
</comment>
<evidence type="ECO:0000256" key="1">
    <source>
        <dbReference type="ARBA" id="ARBA00022737"/>
    </source>
</evidence>
<dbReference type="InterPro" id="IPR000008">
    <property type="entry name" value="C2_dom"/>
</dbReference>
<dbReference type="AlphaFoldDB" id="A0A210QKZ2"/>
<dbReference type="FunFam" id="2.60.40.150:FF:000237">
    <property type="entry name" value="Synaptotagmin 15"/>
    <property type="match status" value="1"/>
</dbReference>
<dbReference type="GO" id="GO:0005886">
    <property type="term" value="C:plasma membrane"/>
    <property type="evidence" value="ECO:0007669"/>
    <property type="project" value="TreeGrafter"/>
</dbReference>
<dbReference type="PANTHER" id="PTHR10024:SF377">
    <property type="entry name" value="SYNAPTOTAGMIN-15-LIKE ISOFORM X1"/>
    <property type="match status" value="1"/>
</dbReference>
<dbReference type="SMART" id="SM00239">
    <property type="entry name" value="C2"/>
    <property type="match status" value="2"/>
</dbReference>